<dbReference type="PANTHER" id="PTHR44329:SF214">
    <property type="entry name" value="PROTEIN KINASE DOMAIN-CONTAINING PROTEIN"/>
    <property type="match status" value="1"/>
</dbReference>
<accession>A0ABD3F7V6</accession>
<evidence type="ECO:0000313" key="3">
    <source>
        <dbReference type="EMBL" id="KAL3661144.1"/>
    </source>
</evidence>
<comment type="caution">
    <text evidence="3">The sequence shown here is derived from an EMBL/GenBank/DDBJ whole genome shotgun (WGS) entry which is preliminary data.</text>
</comment>
<reference evidence="3 4" key="1">
    <citation type="submission" date="2024-09" db="EMBL/GenBank/DDBJ databases">
        <title>Genome sequencing and assembly of Phytophthora oleae, isolate VK10A, causative agent of rot of olive drupes.</title>
        <authorList>
            <person name="Conti Taguali S."/>
            <person name="Riolo M."/>
            <person name="La Spada F."/>
            <person name="Cacciola S.O."/>
            <person name="Dionisio G."/>
        </authorList>
    </citation>
    <scope>NUCLEOTIDE SEQUENCE [LARGE SCALE GENOMIC DNA]</scope>
    <source>
        <strain evidence="3 4">VK10A</strain>
    </source>
</reference>
<dbReference type="AlphaFoldDB" id="A0ABD3F7V6"/>
<feature type="domain" description="Protein kinase" evidence="2">
    <location>
        <begin position="382"/>
        <end position="646"/>
    </location>
</feature>
<dbReference type="PANTHER" id="PTHR44329">
    <property type="entry name" value="SERINE/THREONINE-PROTEIN KINASE TNNI3K-RELATED"/>
    <property type="match status" value="1"/>
</dbReference>
<sequence length="646" mass="71170">MSSSSSNAMVFDGSSSDIARQLYYRAKTDEVVDQVELAAVPDAVQTRLKDLELDWTKLPGLAQRALLWDTGFGITSKNTAVQFWTLGKHSMADLALTLEEFQDAGCLALNCTQPTGGLAYASQFCNGAQMNNAVKCVVEEFDDDVTYHAAMWGIGGNPSTAPVPRVAKHAWTDQNVSYVVMAVHTVSLANEPGYGECAESSENGAYGSLVFPCHTTANITDEVKAEMQNVTGGDWVSQWLVEDYPEAAIASGFNKLLLIPIVGGAVLVVTLIALGIFCQKRRNARPRAAASPAPYQLDMTPPPGCYQRSYNSRPTVAVSEDLGSSFNPRPSIGMSEGLSPARADMTLQFPQRLSHEYGSNSTLKLLMTSEFLAGKRIPLDELKFEKSMSKGAYGEVWMCQYTGQQVAVKRLLQAKNNKADEVQEFAEEIELNASLNHDNIGRFIGVSWNSLNNLAMVIEYFPLGDLQQYLKAHGDLLSWAREKIHMAVGVARALEYLHSRRTPIIHRDLKSRNVLLTRQLEAKVIDFGVSKGRLELTMTAGVGTSYWTAPEVLEGKRYTEQADIYSFGVLLSEMDTCKIPFHDILTPEGKKEKPFRILQMVISGLLRPSFSDDCPSRIRRVGVTCCQHDPARRPNASALIRMLKGD</sequence>
<dbReference type="PROSITE" id="PS50011">
    <property type="entry name" value="PROTEIN_KINASE_DOM"/>
    <property type="match status" value="1"/>
</dbReference>
<dbReference type="Gene3D" id="3.30.200.20">
    <property type="entry name" value="Phosphorylase Kinase, domain 1"/>
    <property type="match status" value="1"/>
</dbReference>
<evidence type="ECO:0000313" key="4">
    <source>
        <dbReference type="Proteomes" id="UP001632037"/>
    </source>
</evidence>
<feature type="transmembrane region" description="Helical" evidence="1">
    <location>
        <begin position="256"/>
        <end position="277"/>
    </location>
</feature>
<keyword evidence="4" id="KW-1185">Reference proteome</keyword>
<evidence type="ECO:0000256" key="1">
    <source>
        <dbReference type="SAM" id="Phobius"/>
    </source>
</evidence>
<dbReference type="SMART" id="SM00220">
    <property type="entry name" value="S_TKc"/>
    <property type="match status" value="1"/>
</dbReference>
<keyword evidence="1" id="KW-0472">Membrane</keyword>
<dbReference type="InterPro" id="IPR000719">
    <property type="entry name" value="Prot_kinase_dom"/>
</dbReference>
<protein>
    <recommendedName>
        <fullName evidence="2">Protein kinase domain-containing protein</fullName>
    </recommendedName>
</protein>
<keyword evidence="1" id="KW-1133">Transmembrane helix</keyword>
<dbReference type="SUPFAM" id="SSF56112">
    <property type="entry name" value="Protein kinase-like (PK-like)"/>
    <property type="match status" value="1"/>
</dbReference>
<dbReference type="Proteomes" id="UP001632037">
    <property type="component" value="Unassembled WGS sequence"/>
</dbReference>
<dbReference type="PROSITE" id="PS00108">
    <property type="entry name" value="PROTEIN_KINASE_ST"/>
    <property type="match status" value="1"/>
</dbReference>
<name>A0ABD3F7V6_9STRA</name>
<dbReference type="InterPro" id="IPR051681">
    <property type="entry name" value="Ser/Thr_Kinases-Pseudokinases"/>
</dbReference>
<dbReference type="Pfam" id="PF07714">
    <property type="entry name" value="PK_Tyr_Ser-Thr"/>
    <property type="match status" value="1"/>
</dbReference>
<proteinExistence type="predicted"/>
<organism evidence="3 4">
    <name type="scientific">Phytophthora oleae</name>
    <dbReference type="NCBI Taxonomy" id="2107226"/>
    <lineage>
        <taxon>Eukaryota</taxon>
        <taxon>Sar</taxon>
        <taxon>Stramenopiles</taxon>
        <taxon>Oomycota</taxon>
        <taxon>Peronosporomycetes</taxon>
        <taxon>Peronosporales</taxon>
        <taxon>Peronosporaceae</taxon>
        <taxon>Phytophthora</taxon>
    </lineage>
</organism>
<evidence type="ECO:0000259" key="2">
    <source>
        <dbReference type="PROSITE" id="PS50011"/>
    </source>
</evidence>
<dbReference type="InterPro" id="IPR008271">
    <property type="entry name" value="Ser/Thr_kinase_AS"/>
</dbReference>
<dbReference type="InterPro" id="IPR011009">
    <property type="entry name" value="Kinase-like_dom_sf"/>
</dbReference>
<dbReference type="EMBL" id="JBIMZQ010000037">
    <property type="protein sequence ID" value="KAL3661144.1"/>
    <property type="molecule type" value="Genomic_DNA"/>
</dbReference>
<gene>
    <name evidence="3" type="ORF">V7S43_013753</name>
</gene>
<keyword evidence="1" id="KW-0812">Transmembrane</keyword>
<dbReference type="Gene3D" id="1.10.510.10">
    <property type="entry name" value="Transferase(Phosphotransferase) domain 1"/>
    <property type="match status" value="1"/>
</dbReference>
<dbReference type="InterPro" id="IPR001245">
    <property type="entry name" value="Ser-Thr/Tyr_kinase_cat_dom"/>
</dbReference>